<dbReference type="EMBL" id="JBHUOF010000040">
    <property type="protein sequence ID" value="MFD2802002.1"/>
    <property type="molecule type" value="Genomic_DNA"/>
</dbReference>
<evidence type="ECO:0000313" key="2">
    <source>
        <dbReference type="Proteomes" id="UP001597478"/>
    </source>
</evidence>
<protein>
    <recommendedName>
        <fullName evidence="3">Sugar ABC transporter substrate-binding protein</fullName>
    </recommendedName>
</protein>
<proteinExistence type="predicted"/>
<accession>A0ABW5WDI8</accession>
<dbReference type="RefSeq" id="WP_377384245.1">
    <property type="nucleotide sequence ID" value="NZ_JBHSAN010000002.1"/>
</dbReference>
<evidence type="ECO:0008006" key="3">
    <source>
        <dbReference type="Google" id="ProtNLM"/>
    </source>
</evidence>
<comment type="caution">
    <text evidence="1">The sequence shown here is derived from an EMBL/GenBank/DDBJ whole genome shotgun (WGS) entry which is preliminary data.</text>
</comment>
<name>A0ABW5WDI8_9PSEU</name>
<reference evidence="2" key="1">
    <citation type="journal article" date="2019" name="Int. J. Syst. Evol. Microbiol.">
        <title>The Global Catalogue of Microorganisms (GCM) 10K type strain sequencing project: providing services to taxonomists for standard genome sequencing and annotation.</title>
        <authorList>
            <consortium name="The Broad Institute Genomics Platform"/>
            <consortium name="The Broad Institute Genome Sequencing Center for Infectious Disease"/>
            <person name="Wu L."/>
            <person name="Ma J."/>
        </authorList>
    </citation>
    <scope>NUCLEOTIDE SEQUENCE [LARGE SCALE GENOMIC DNA]</scope>
    <source>
        <strain evidence="2">IBRC-M 10906</strain>
    </source>
</reference>
<evidence type="ECO:0000313" key="1">
    <source>
        <dbReference type="EMBL" id="MFD2802002.1"/>
    </source>
</evidence>
<organism evidence="1 2">
    <name type="scientific">Prauserella oleivorans</name>
    <dbReference type="NCBI Taxonomy" id="1478153"/>
    <lineage>
        <taxon>Bacteria</taxon>
        <taxon>Bacillati</taxon>
        <taxon>Actinomycetota</taxon>
        <taxon>Actinomycetes</taxon>
        <taxon>Pseudonocardiales</taxon>
        <taxon>Pseudonocardiaceae</taxon>
        <taxon>Prauserella</taxon>
    </lineage>
</organism>
<gene>
    <name evidence="1" type="ORF">ACFS2C_21670</name>
</gene>
<dbReference type="Proteomes" id="UP001597478">
    <property type="component" value="Unassembled WGS sequence"/>
</dbReference>
<sequence length="138" mass="14727">MHQGTFLPLTREAAEHACRTATDDHHDRAVTVRRRAAEADTAAADCWTALLAGCGSVGPAELVPRLRRLSEATSLYAGTRWWFAEGSAHRRRVALAQSQLEEAIADGDGGEFARAFIGYDHAMASAVVCAQGTTASTT</sequence>
<keyword evidence="2" id="KW-1185">Reference proteome</keyword>